<dbReference type="GO" id="GO:0009055">
    <property type="term" value="F:electron transfer activity"/>
    <property type="evidence" value="ECO:0007669"/>
    <property type="project" value="InterPro"/>
</dbReference>
<keyword evidence="2 6" id="KW-0349">Heme</keyword>
<dbReference type="InterPro" id="IPR009056">
    <property type="entry name" value="Cyt_c-like_dom"/>
</dbReference>
<evidence type="ECO:0000256" key="7">
    <source>
        <dbReference type="SAM" id="SignalP"/>
    </source>
</evidence>
<dbReference type="Pfam" id="PF13442">
    <property type="entry name" value="Cytochrome_CBB3"/>
    <property type="match status" value="1"/>
</dbReference>
<sequence length="140" mass="13938">MTRIAFTLAAMALAFSAAAVELTDAQRSDIESRIKPVGEVCLQGDTSCGGAAASAASGPRSGEDVYNGACFACHGTGAAGAPKLGDAGAWAARIAKGMDVLHDSGINGVAGTGMIAKGGCMTCSDEEVMAAVDYMVENSQ</sequence>
<dbReference type="PRINTS" id="PR00607">
    <property type="entry name" value="CYTCHROMECIE"/>
</dbReference>
<protein>
    <submittedName>
        <fullName evidence="9">Cytochrome c5 family protein</fullName>
    </submittedName>
</protein>
<keyword evidence="10" id="KW-1185">Reference proteome</keyword>
<name>A0A4Z0LXH1_9GAMM</name>
<dbReference type="EMBL" id="SRLE01000012">
    <property type="protein sequence ID" value="TGD71848.1"/>
    <property type="molecule type" value="Genomic_DNA"/>
</dbReference>
<evidence type="ECO:0000259" key="8">
    <source>
        <dbReference type="PROSITE" id="PS51007"/>
    </source>
</evidence>
<gene>
    <name evidence="9" type="ORF">E4634_17190</name>
</gene>
<dbReference type="SUPFAM" id="SSF46626">
    <property type="entry name" value="Cytochrome c"/>
    <property type="match status" value="1"/>
</dbReference>
<evidence type="ECO:0000256" key="2">
    <source>
        <dbReference type="ARBA" id="ARBA00022617"/>
    </source>
</evidence>
<dbReference type="AlphaFoldDB" id="A0A4Z0LXH1"/>
<evidence type="ECO:0000256" key="5">
    <source>
        <dbReference type="ARBA" id="ARBA00023004"/>
    </source>
</evidence>
<dbReference type="PROSITE" id="PS51007">
    <property type="entry name" value="CYTC"/>
    <property type="match status" value="1"/>
</dbReference>
<keyword evidence="3 6" id="KW-0479">Metal-binding</keyword>
<evidence type="ECO:0000256" key="6">
    <source>
        <dbReference type="PROSITE-ProRule" id="PRU00433"/>
    </source>
</evidence>
<keyword evidence="4" id="KW-0249">Electron transport</keyword>
<dbReference type="GO" id="GO:0020037">
    <property type="term" value="F:heme binding"/>
    <property type="evidence" value="ECO:0007669"/>
    <property type="project" value="InterPro"/>
</dbReference>
<comment type="caution">
    <text evidence="9">The sequence shown here is derived from an EMBL/GenBank/DDBJ whole genome shotgun (WGS) entry which is preliminary data.</text>
</comment>
<dbReference type="GO" id="GO:0005506">
    <property type="term" value="F:iron ion binding"/>
    <property type="evidence" value="ECO:0007669"/>
    <property type="project" value="InterPro"/>
</dbReference>
<feature type="signal peptide" evidence="7">
    <location>
        <begin position="1"/>
        <end position="19"/>
    </location>
</feature>
<proteinExistence type="predicted"/>
<keyword evidence="1" id="KW-0813">Transport</keyword>
<dbReference type="PANTHER" id="PTHR40942:SF4">
    <property type="entry name" value="CYTOCHROME C5"/>
    <property type="match status" value="1"/>
</dbReference>
<accession>A0A4Z0LXH1</accession>
<evidence type="ECO:0000256" key="1">
    <source>
        <dbReference type="ARBA" id="ARBA00022448"/>
    </source>
</evidence>
<dbReference type="PANTHER" id="PTHR40942">
    <property type="match status" value="1"/>
</dbReference>
<feature type="chain" id="PRO_5021352711" evidence="7">
    <location>
        <begin position="20"/>
        <end position="140"/>
    </location>
</feature>
<dbReference type="InterPro" id="IPR002323">
    <property type="entry name" value="Cyt_CIE"/>
</dbReference>
<evidence type="ECO:0000313" key="10">
    <source>
        <dbReference type="Proteomes" id="UP000298050"/>
    </source>
</evidence>
<evidence type="ECO:0000256" key="4">
    <source>
        <dbReference type="ARBA" id="ARBA00022982"/>
    </source>
</evidence>
<evidence type="ECO:0000313" key="9">
    <source>
        <dbReference type="EMBL" id="TGD71848.1"/>
    </source>
</evidence>
<feature type="domain" description="Cytochrome c" evidence="8">
    <location>
        <begin position="57"/>
        <end position="139"/>
    </location>
</feature>
<evidence type="ECO:0000256" key="3">
    <source>
        <dbReference type="ARBA" id="ARBA00022723"/>
    </source>
</evidence>
<organism evidence="9 10">
    <name type="scientific">Mangrovimicrobium sediminis</name>
    <dbReference type="NCBI Taxonomy" id="2562682"/>
    <lineage>
        <taxon>Bacteria</taxon>
        <taxon>Pseudomonadati</taxon>
        <taxon>Pseudomonadota</taxon>
        <taxon>Gammaproteobacteria</taxon>
        <taxon>Cellvibrionales</taxon>
        <taxon>Halieaceae</taxon>
        <taxon>Mangrovimicrobium</taxon>
    </lineage>
</organism>
<dbReference type="Proteomes" id="UP000298050">
    <property type="component" value="Unassembled WGS sequence"/>
</dbReference>
<reference evidence="9 10" key="1">
    <citation type="submission" date="2019-04" db="EMBL/GenBank/DDBJ databases">
        <title>Taxonomy of novel Haliea sp. from mangrove soil of West Coast of India.</title>
        <authorList>
            <person name="Verma A."/>
            <person name="Kumar P."/>
            <person name="Krishnamurthi S."/>
        </authorList>
    </citation>
    <scope>NUCLEOTIDE SEQUENCE [LARGE SCALE GENOMIC DNA]</scope>
    <source>
        <strain evidence="9 10">SAOS-164</strain>
    </source>
</reference>
<keyword evidence="5 6" id="KW-0408">Iron</keyword>
<dbReference type="RefSeq" id="WP_135445892.1">
    <property type="nucleotide sequence ID" value="NZ_SRLE01000012.1"/>
</dbReference>
<dbReference type="InterPro" id="IPR036909">
    <property type="entry name" value="Cyt_c-like_dom_sf"/>
</dbReference>
<keyword evidence="7" id="KW-0732">Signal</keyword>
<dbReference type="OrthoDB" id="9814708at2"/>
<dbReference type="Gene3D" id="1.10.760.10">
    <property type="entry name" value="Cytochrome c-like domain"/>
    <property type="match status" value="1"/>
</dbReference>